<feature type="compositionally biased region" description="Low complexity" evidence="1">
    <location>
        <begin position="64"/>
        <end position="81"/>
    </location>
</feature>
<accession>A0A8T0VBS0</accession>
<keyword evidence="3" id="KW-1185">Reference proteome</keyword>
<feature type="compositionally biased region" description="Pro residues" evidence="1">
    <location>
        <begin position="49"/>
        <end position="63"/>
    </location>
</feature>
<organism evidence="2 3">
    <name type="scientific">Panicum virgatum</name>
    <name type="common">Blackwell switchgrass</name>
    <dbReference type="NCBI Taxonomy" id="38727"/>
    <lineage>
        <taxon>Eukaryota</taxon>
        <taxon>Viridiplantae</taxon>
        <taxon>Streptophyta</taxon>
        <taxon>Embryophyta</taxon>
        <taxon>Tracheophyta</taxon>
        <taxon>Spermatophyta</taxon>
        <taxon>Magnoliopsida</taxon>
        <taxon>Liliopsida</taxon>
        <taxon>Poales</taxon>
        <taxon>Poaceae</taxon>
        <taxon>PACMAD clade</taxon>
        <taxon>Panicoideae</taxon>
        <taxon>Panicodae</taxon>
        <taxon>Paniceae</taxon>
        <taxon>Panicinae</taxon>
        <taxon>Panicum</taxon>
        <taxon>Panicum sect. Hiantes</taxon>
    </lineage>
</organism>
<gene>
    <name evidence="2" type="ORF">PVAP13_3KG480001</name>
</gene>
<evidence type="ECO:0000313" key="2">
    <source>
        <dbReference type="EMBL" id="KAG2630253.1"/>
    </source>
</evidence>
<reference evidence="2" key="1">
    <citation type="submission" date="2020-05" db="EMBL/GenBank/DDBJ databases">
        <title>WGS assembly of Panicum virgatum.</title>
        <authorList>
            <person name="Lovell J.T."/>
            <person name="Jenkins J."/>
            <person name="Shu S."/>
            <person name="Juenger T.E."/>
            <person name="Schmutz J."/>
        </authorList>
    </citation>
    <scope>NUCLEOTIDE SEQUENCE</scope>
    <source>
        <strain evidence="2">AP13</strain>
    </source>
</reference>
<dbReference type="AlphaFoldDB" id="A0A8T0VBS0"/>
<evidence type="ECO:0000313" key="3">
    <source>
        <dbReference type="Proteomes" id="UP000823388"/>
    </source>
</evidence>
<feature type="region of interest" description="Disordered" evidence="1">
    <location>
        <begin position="23"/>
        <end position="95"/>
    </location>
</feature>
<protein>
    <submittedName>
        <fullName evidence="2">Uncharacterized protein</fullName>
    </submittedName>
</protein>
<dbReference type="EMBL" id="CM029041">
    <property type="protein sequence ID" value="KAG2630253.1"/>
    <property type="molecule type" value="Genomic_DNA"/>
</dbReference>
<name>A0A8T0VBS0_PANVG</name>
<sequence>MGLEAHTTRQLAFLGSDRAVRFQSNSWNNPKGRTVNEIPSTPGRGTSHRPPPAPRSSPLPPPFAAGRSAARVRGRGSSAARPVPGGDASGAAACRAPGRCPARRLSALATAATRDGRALRGPRSGSICFLRRRRRLLLWRLEAGRVEDVPYVKGSGPAAGDGEEESGRAVRLGISLPGGGRQTTGPVVDSSSCLARGERHVRWRQPAVVVAPRFSSGAHHEPRAHGDRASARLRPLKSRRS</sequence>
<feature type="compositionally biased region" description="Basic and acidic residues" evidence="1">
    <location>
        <begin position="218"/>
        <end position="230"/>
    </location>
</feature>
<comment type="caution">
    <text evidence="2">The sequence shown here is derived from an EMBL/GenBank/DDBJ whole genome shotgun (WGS) entry which is preliminary data.</text>
</comment>
<dbReference type="Proteomes" id="UP000823388">
    <property type="component" value="Chromosome 3K"/>
</dbReference>
<evidence type="ECO:0000256" key="1">
    <source>
        <dbReference type="SAM" id="MobiDB-lite"/>
    </source>
</evidence>
<proteinExistence type="predicted"/>
<feature type="region of interest" description="Disordered" evidence="1">
    <location>
        <begin position="213"/>
        <end position="241"/>
    </location>
</feature>